<dbReference type="EMBL" id="QMQB01000040">
    <property type="protein sequence ID" value="RLE14386.1"/>
    <property type="molecule type" value="Genomic_DNA"/>
</dbReference>
<feature type="transmembrane region" description="Helical" evidence="7">
    <location>
        <begin position="96"/>
        <end position="119"/>
    </location>
</feature>
<dbReference type="Gene3D" id="1.20.1250.20">
    <property type="entry name" value="MFS general substrate transporter like domains"/>
    <property type="match status" value="2"/>
</dbReference>
<evidence type="ECO:0000313" key="9">
    <source>
        <dbReference type="EMBL" id="RLE14386.1"/>
    </source>
</evidence>
<comment type="subcellular location">
    <subcellularLocation>
        <location evidence="1">Cell membrane</location>
        <topology evidence="1">Multi-pass membrane protein</topology>
    </subcellularLocation>
</comment>
<dbReference type="InterPro" id="IPR036259">
    <property type="entry name" value="MFS_trans_sf"/>
</dbReference>
<proteinExistence type="predicted"/>
<evidence type="ECO:0000256" key="6">
    <source>
        <dbReference type="ARBA" id="ARBA00023136"/>
    </source>
</evidence>
<feature type="transmembrane region" description="Helical" evidence="7">
    <location>
        <begin position="295"/>
        <end position="315"/>
    </location>
</feature>
<keyword evidence="5 7" id="KW-1133">Transmembrane helix</keyword>
<keyword evidence="4 7" id="KW-0812">Transmembrane</keyword>
<name>A0A662DKI1_UNCAE</name>
<evidence type="ECO:0000256" key="3">
    <source>
        <dbReference type="ARBA" id="ARBA00022475"/>
    </source>
</evidence>
<feature type="transmembrane region" description="Helical" evidence="7">
    <location>
        <begin position="39"/>
        <end position="60"/>
    </location>
</feature>
<feature type="transmembrane region" description="Helical" evidence="7">
    <location>
        <begin position="72"/>
        <end position="90"/>
    </location>
</feature>
<sequence>MRAEKKYLIFYFTPFVLEMGMGSLIMAVPLLAISMGFSSIILGTIGFVPGITYILLCFPFGKLSERWHRKNLVLAGSFIYLLPSLILCFSSRLYQFYLAMFLLAVASAMFWPSLEAWIAEEESRQSLTRRMGWFNTSWSTGMAVGPLIGGIFFGIDLKLPFYFSLLISAAIFFILLREIRKSPPLPTGKRVNQTTPSFPDPPAAASFYLYISRVANFTLWFSLGVIKYIFPKLSTNLGISSSFLGFLMFILSFSQTLTLYWFGKLHGWQYQLYPILLFQLLAVTGLILIFMSNSIFIFLLAFILLGTAAGTTYSYSLFHSINVPLQKGPSAAVHEIVLGTGGLIGPLVGGAVAQQYSLHTPYILAALIIAAGIFLQLLARKKHRLT</sequence>
<feature type="transmembrane region" description="Helical" evidence="7">
    <location>
        <begin position="336"/>
        <end position="356"/>
    </location>
</feature>
<protein>
    <recommendedName>
        <fullName evidence="8">Major facilitator superfamily (MFS) profile domain-containing protein</fullName>
    </recommendedName>
</protein>
<feature type="transmembrane region" description="Helical" evidence="7">
    <location>
        <begin position="7"/>
        <end position="33"/>
    </location>
</feature>
<evidence type="ECO:0000256" key="1">
    <source>
        <dbReference type="ARBA" id="ARBA00004651"/>
    </source>
</evidence>
<feature type="transmembrane region" description="Helical" evidence="7">
    <location>
        <begin position="207"/>
        <end position="230"/>
    </location>
</feature>
<dbReference type="GO" id="GO:0005886">
    <property type="term" value="C:plasma membrane"/>
    <property type="evidence" value="ECO:0007669"/>
    <property type="project" value="UniProtKB-SubCell"/>
</dbReference>
<evidence type="ECO:0000256" key="7">
    <source>
        <dbReference type="SAM" id="Phobius"/>
    </source>
</evidence>
<feature type="transmembrane region" description="Helical" evidence="7">
    <location>
        <begin position="242"/>
        <end position="263"/>
    </location>
</feature>
<evidence type="ECO:0000256" key="5">
    <source>
        <dbReference type="ARBA" id="ARBA00022989"/>
    </source>
</evidence>
<dbReference type="Pfam" id="PF07690">
    <property type="entry name" value="MFS_1"/>
    <property type="match status" value="1"/>
</dbReference>
<dbReference type="InterPro" id="IPR011701">
    <property type="entry name" value="MFS"/>
</dbReference>
<feature type="transmembrane region" description="Helical" evidence="7">
    <location>
        <begin position="270"/>
        <end position="289"/>
    </location>
</feature>
<dbReference type="PRINTS" id="PR01035">
    <property type="entry name" value="TCRTETA"/>
</dbReference>
<feature type="transmembrane region" description="Helical" evidence="7">
    <location>
        <begin position="159"/>
        <end position="176"/>
    </location>
</feature>
<gene>
    <name evidence="9" type="ORF">DRI96_01530</name>
</gene>
<evidence type="ECO:0000256" key="4">
    <source>
        <dbReference type="ARBA" id="ARBA00022692"/>
    </source>
</evidence>
<feature type="transmembrane region" description="Helical" evidence="7">
    <location>
        <begin position="131"/>
        <end position="153"/>
    </location>
</feature>
<keyword evidence="6 7" id="KW-0472">Membrane</keyword>
<feature type="transmembrane region" description="Helical" evidence="7">
    <location>
        <begin position="362"/>
        <end position="379"/>
    </location>
</feature>
<dbReference type="InterPro" id="IPR050171">
    <property type="entry name" value="MFS_Transporters"/>
</dbReference>
<dbReference type="InterPro" id="IPR020846">
    <property type="entry name" value="MFS_dom"/>
</dbReference>
<evidence type="ECO:0000256" key="2">
    <source>
        <dbReference type="ARBA" id="ARBA00022448"/>
    </source>
</evidence>
<comment type="caution">
    <text evidence="9">The sequence shown here is derived from an EMBL/GenBank/DDBJ whole genome shotgun (WGS) entry which is preliminary data.</text>
</comment>
<dbReference type="PANTHER" id="PTHR23517:SF3">
    <property type="entry name" value="INTEGRAL MEMBRANE TRANSPORT PROTEIN"/>
    <property type="match status" value="1"/>
</dbReference>
<organism evidence="9 10">
    <name type="scientific">Aerophobetes bacterium</name>
    <dbReference type="NCBI Taxonomy" id="2030807"/>
    <lineage>
        <taxon>Bacteria</taxon>
        <taxon>Candidatus Aerophobota</taxon>
    </lineage>
</organism>
<dbReference type="GO" id="GO:0022857">
    <property type="term" value="F:transmembrane transporter activity"/>
    <property type="evidence" value="ECO:0007669"/>
    <property type="project" value="InterPro"/>
</dbReference>
<evidence type="ECO:0000313" key="10">
    <source>
        <dbReference type="Proteomes" id="UP000267654"/>
    </source>
</evidence>
<accession>A0A662DKI1</accession>
<dbReference type="InterPro" id="IPR001958">
    <property type="entry name" value="Tet-R_TetA/multi-R_MdtG-like"/>
</dbReference>
<reference evidence="9 10" key="1">
    <citation type="submission" date="2018-06" db="EMBL/GenBank/DDBJ databases">
        <title>Extensive metabolic versatility and redundancy in microbially diverse, dynamic hydrothermal sediments.</title>
        <authorList>
            <person name="Dombrowski N."/>
            <person name="Teske A."/>
            <person name="Baker B.J."/>
        </authorList>
    </citation>
    <scope>NUCLEOTIDE SEQUENCE [LARGE SCALE GENOMIC DNA]</scope>
    <source>
        <strain evidence="9">B19_G9</strain>
    </source>
</reference>
<feature type="domain" description="Major facilitator superfamily (MFS) profile" evidence="8">
    <location>
        <begin position="6"/>
        <end position="384"/>
    </location>
</feature>
<evidence type="ECO:0000259" key="8">
    <source>
        <dbReference type="PROSITE" id="PS50850"/>
    </source>
</evidence>
<dbReference type="PROSITE" id="PS50850">
    <property type="entry name" value="MFS"/>
    <property type="match status" value="1"/>
</dbReference>
<keyword evidence="3" id="KW-1003">Cell membrane</keyword>
<dbReference type="SUPFAM" id="SSF103473">
    <property type="entry name" value="MFS general substrate transporter"/>
    <property type="match status" value="1"/>
</dbReference>
<dbReference type="AlphaFoldDB" id="A0A662DKI1"/>
<dbReference type="PANTHER" id="PTHR23517">
    <property type="entry name" value="RESISTANCE PROTEIN MDTM, PUTATIVE-RELATED-RELATED"/>
    <property type="match status" value="1"/>
</dbReference>
<keyword evidence="2" id="KW-0813">Transport</keyword>
<dbReference type="Proteomes" id="UP000267654">
    <property type="component" value="Unassembled WGS sequence"/>
</dbReference>